<dbReference type="EMBL" id="JAHRIP010087611">
    <property type="protein sequence ID" value="MEQ2315958.1"/>
    <property type="molecule type" value="Genomic_DNA"/>
</dbReference>
<sequence length="122" mass="13506">MTVKDTHTHRKRGKHRCTVKPSCTSCLQCPQKMLTAARFVRSSDSTLSSHVASGFQDSRTAGVDSSTFEPHLVSRHPPQTPFPSPPTTPLESHLFLHFQPHPSLAPHRPGQEASEESGQDER</sequence>
<proteinExistence type="predicted"/>
<name>A0ABV1ABK8_9TELE</name>
<organism evidence="2 3">
    <name type="scientific">Ameca splendens</name>
    <dbReference type="NCBI Taxonomy" id="208324"/>
    <lineage>
        <taxon>Eukaryota</taxon>
        <taxon>Metazoa</taxon>
        <taxon>Chordata</taxon>
        <taxon>Craniata</taxon>
        <taxon>Vertebrata</taxon>
        <taxon>Euteleostomi</taxon>
        <taxon>Actinopterygii</taxon>
        <taxon>Neopterygii</taxon>
        <taxon>Teleostei</taxon>
        <taxon>Neoteleostei</taxon>
        <taxon>Acanthomorphata</taxon>
        <taxon>Ovalentaria</taxon>
        <taxon>Atherinomorphae</taxon>
        <taxon>Cyprinodontiformes</taxon>
        <taxon>Goodeidae</taxon>
        <taxon>Ameca</taxon>
    </lineage>
</organism>
<keyword evidence="3" id="KW-1185">Reference proteome</keyword>
<gene>
    <name evidence="2" type="ORF">AMECASPLE_027752</name>
</gene>
<reference evidence="2 3" key="1">
    <citation type="submission" date="2021-06" db="EMBL/GenBank/DDBJ databases">
        <authorList>
            <person name="Palmer J.M."/>
        </authorList>
    </citation>
    <scope>NUCLEOTIDE SEQUENCE [LARGE SCALE GENOMIC DNA]</scope>
    <source>
        <strain evidence="2 3">AS_MEX2019</strain>
        <tissue evidence="2">Muscle</tissue>
    </source>
</reference>
<protein>
    <submittedName>
        <fullName evidence="2">Uncharacterized protein</fullName>
    </submittedName>
</protein>
<comment type="caution">
    <text evidence="2">The sequence shown here is derived from an EMBL/GenBank/DDBJ whole genome shotgun (WGS) entry which is preliminary data.</text>
</comment>
<feature type="compositionally biased region" description="Acidic residues" evidence="1">
    <location>
        <begin position="113"/>
        <end position="122"/>
    </location>
</feature>
<dbReference type="Proteomes" id="UP001469553">
    <property type="component" value="Unassembled WGS sequence"/>
</dbReference>
<feature type="compositionally biased region" description="Pro residues" evidence="1">
    <location>
        <begin position="78"/>
        <end position="88"/>
    </location>
</feature>
<evidence type="ECO:0000313" key="3">
    <source>
        <dbReference type="Proteomes" id="UP001469553"/>
    </source>
</evidence>
<accession>A0ABV1ABK8</accession>
<feature type="compositionally biased region" description="Polar residues" evidence="1">
    <location>
        <begin position="42"/>
        <end position="68"/>
    </location>
</feature>
<feature type="region of interest" description="Disordered" evidence="1">
    <location>
        <begin position="41"/>
        <end position="122"/>
    </location>
</feature>
<evidence type="ECO:0000313" key="2">
    <source>
        <dbReference type="EMBL" id="MEQ2315958.1"/>
    </source>
</evidence>
<evidence type="ECO:0000256" key="1">
    <source>
        <dbReference type="SAM" id="MobiDB-lite"/>
    </source>
</evidence>